<keyword evidence="2" id="KW-0812">Transmembrane</keyword>
<dbReference type="InterPro" id="IPR052069">
    <property type="entry name" value="Ca-reg_mRNA-binding_domain"/>
</dbReference>
<protein>
    <recommendedName>
        <fullName evidence="3">CSD domain-containing protein</fullName>
    </recommendedName>
</protein>
<name>A0A1E7Q3U6_9GAMM</name>
<dbReference type="PANTHER" id="PTHR12962:SF1">
    <property type="entry name" value="COLD SHOCK DOMAIN-CONTAINING PROTEIN CG9705"/>
    <property type="match status" value="1"/>
</dbReference>
<reference evidence="5" key="1">
    <citation type="submission" date="2016-09" db="EMBL/GenBank/DDBJ databases">
        <authorList>
            <person name="Wan X."/>
            <person name="Hou S."/>
        </authorList>
    </citation>
    <scope>NUCLEOTIDE SEQUENCE [LARGE SCALE GENOMIC DNA]</scope>
    <source>
        <strain evidence="5">KH87</strain>
    </source>
</reference>
<proteinExistence type="predicted"/>
<dbReference type="GO" id="GO:0005829">
    <property type="term" value="C:cytosol"/>
    <property type="evidence" value="ECO:0007669"/>
    <property type="project" value="UniProtKB-ARBA"/>
</dbReference>
<dbReference type="Pfam" id="PF06961">
    <property type="entry name" value="DUF1294"/>
    <property type="match status" value="1"/>
</dbReference>
<dbReference type="OrthoDB" id="72963at2"/>
<dbReference type="InterPro" id="IPR002059">
    <property type="entry name" value="CSP_DNA-bd"/>
</dbReference>
<dbReference type="InterPro" id="IPR012340">
    <property type="entry name" value="NA-bd_OB-fold"/>
</dbReference>
<dbReference type="GO" id="GO:0043488">
    <property type="term" value="P:regulation of mRNA stability"/>
    <property type="evidence" value="ECO:0007669"/>
    <property type="project" value="TreeGrafter"/>
</dbReference>
<evidence type="ECO:0000313" key="5">
    <source>
        <dbReference type="Proteomes" id="UP000242258"/>
    </source>
</evidence>
<accession>A0A1E7Q3U6</accession>
<dbReference type="InterPro" id="IPR010718">
    <property type="entry name" value="DUF1294"/>
</dbReference>
<dbReference type="SMART" id="SM00357">
    <property type="entry name" value="CSP"/>
    <property type="match status" value="1"/>
</dbReference>
<dbReference type="PROSITE" id="PS51857">
    <property type="entry name" value="CSD_2"/>
    <property type="match status" value="1"/>
</dbReference>
<evidence type="ECO:0000256" key="1">
    <source>
        <dbReference type="ARBA" id="ARBA00022553"/>
    </source>
</evidence>
<dbReference type="Pfam" id="PF00313">
    <property type="entry name" value="CSD"/>
    <property type="match status" value="1"/>
</dbReference>
<dbReference type="RefSeq" id="WP_070048356.1">
    <property type="nucleotide sequence ID" value="NZ_CBCSDO010000001.1"/>
</dbReference>
<organism evidence="4 5">
    <name type="scientific">Rheinheimera salexigens</name>
    <dbReference type="NCBI Taxonomy" id="1628148"/>
    <lineage>
        <taxon>Bacteria</taxon>
        <taxon>Pseudomonadati</taxon>
        <taxon>Pseudomonadota</taxon>
        <taxon>Gammaproteobacteria</taxon>
        <taxon>Chromatiales</taxon>
        <taxon>Chromatiaceae</taxon>
        <taxon>Rheinheimera</taxon>
    </lineage>
</organism>
<dbReference type="GO" id="GO:0003730">
    <property type="term" value="F:mRNA 3'-UTR binding"/>
    <property type="evidence" value="ECO:0007669"/>
    <property type="project" value="TreeGrafter"/>
</dbReference>
<dbReference type="EMBL" id="MKEK01000001">
    <property type="protein sequence ID" value="OEY68790.1"/>
    <property type="molecule type" value="Genomic_DNA"/>
</dbReference>
<sequence length="207" mass="23677">MRVKGKIQQWDDAKGFGFIQPTSTSDKVTAERVFLHASALQNRQRRPVVGEVVTYLVIKDDKGRNQAQNVTFAGEQLSAKPIAKAKASSNWPSMFVAIFFIGLVLVSWLLNLSWYVLIGYAVISVLTFASYAWDKYKSKQEQWRTPESTLQIFALIGGWPGGLLAQNWLRHKSRKASFLWLFWCMVLLNIVALVWLYRLGILQRGFF</sequence>
<dbReference type="STRING" id="1628148.BI198_03835"/>
<feature type="transmembrane region" description="Helical" evidence="2">
    <location>
        <begin position="114"/>
        <end position="133"/>
    </location>
</feature>
<keyword evidence="5" id="KW-1185">Reference proteome</keyword>
<evidence type="ECO:0000259" key="3">
    <source>
        <dbReference type="PROSITE" id="PS51857"/>
    </source>
</evidence>
<dbReference type="SUPFAM" id="SSF50249">
    <property type="entry name" value="Nucleic acid-binding proteins"/>
    <property type="match status" value="1"/>
</dbReference>
<dbReference type="InterPro" id="IPR011129">
    <property type="entry name" value="CSD"/>
</dbReference>
<dbReference type="PANTHER" id="PTHR12962">
    <property type="entry name" value="CALCIUM-REGULATED HEAT STABLE PROTEIN CRHSP-24-RELATED"/>
    <property type="match status" value="1"/>
</dbReference>
<evidence type="ECO:0000313" key="4">
    <source>
        <dbReference type="EMBL" id="OEY68790.1"/>
    </source>
</evidence>
<comment type="caution">
    <text evidence="4">The sequence shown here is derived from an EMBL/GenBank/DDBJ whole genome shotgun (WGS) entry which is preliminary data.</text>
</comment>
<dbReference type="Gene3D" id="2.40.50.140">
    <property type="entry name" value="Nucleic acid-binding proteins"/>
    <property type="match status" value="1"/>
</dbReference>
<dbReference type="Proteomes" id="UP000242258">
    <property type="component" value="Unassembled WGS sequence"/>
</dbReference>
<evidence type="ECO:0000256" key="2">
    <source>
        <dbReference type="SAM" id="Phobius"/>
    </source>
</evidence>
<feature type="transmembrane region" description="Helical" evidence="2">
    <location>
        <begin position="178"/>
        <end position="197"/>
    </location>
</feature>
<feature type="domain" description="CSD" evidence="3">
    <location>
        <begin position="2"/>
        <end position="72"/>
    </location>
</feature>
<keyword evidence="2" id="KW-1133">Transmembrane helix</keyword>
<dbReference type="AlphaFoldDB" id="A0A1E7Q3U6"/>
<feature type="transmembrane region" description="Helical" evidence="2">
    <location>
        <begin position="90"/>
        <end position="108"/>
    </location>
</feature>
<dbReference type="CDD" id="cd04458">
    <property type="entry name" value="CSP_CDS"/>
    <property type="match status" value="1"/>
</dbReference>
<keyword evidence="1" id="KW-0597">Phosphoprotein</keyword>
<keyword evidence="2" id="KW-0472">Membrane</keyword>
<gene>
    <name evidence="4" type="ORF">BI198_03835</name>
</gene>